<dbReference type="RefSeq" id="WP_041098547.1">
    <property type="nucleotide sequence ID" value="NZ_BSSZ01000009.1"/>
</dbReference>
<keyword evidence="3" id="KW-1185">Reference proteome</keyword>
<evidence type="ECO:0000313" key="2">
    <source>
        <dbReference type="EMBL" id="KIL77082.1"/>
    </source>
</evidence>
<dbReference type="InterPro" id="IPR027417">
    <property type="entry name" value="P-loop_NTPase"/>
</dbReference>
<protein>
    <recommendedName>
        <fullName evidence="1">TraG P-loop domain-containing protein</fullName>
    </recommendedName>
</protein>
<accession>A0ABR5AQR2</accession>
<dbReference type="Proteomes" id="UP000031982">
    <property type="component" value="Unassembled WGS sequence"/>
</dbReference>
<name>A0ABR5AQR2_BACBA</name>
<evidence type="ECO:0000259" key="1">
    <source>
        <dbReference type="Pfam" id="PF19044"/>
    </source>
</evidence>
<evidence type="ECO:0000313" key="3">
    <source>
        <dbReference type="Proteomes" id="UP000031982"/>
    </source>
</evidence>
<dbReference type="InterPro" id="IPR051162">
    <property type="entry name" value="T4SS_component"/>
</dbReference>
<dbReference type="GeneID" id="92778704"/>
<dbReference type="PANTHER" id="PTHR30121:SF6">
    <property type="entry name" value="SLR6007 PROTEIN"/>
    <property type="match status" value="1"/>
</dbReference>
<comment type="caution">
    <text evidence="2">The sequence shown here is derived from an EMBL/GenBank/DDBJ whole genome shotgun (WGS) entry which is preliminary data.</text>
</comment>
<dbReference type="PANTHER" id="PTHR30121">
    <property type="entry name" value="UNCHARACTERIZED PROTEIN YJGR-RELATED"/>
    <property type="match status" value="1"/>
</dbReference>
<proteinExistence type="predicted"/>
<gene>
    <name evidence="2" type="ORF">SD77_1834</name>
</gene>
<feature type="domain" description="TraG P-loop" evidence="1">
    <location>
        <begin position="239"/>
        <end position="591"/>
    </location>
</feature>
<dbReference type="Gene3D" id="3.40.50.300">
    <property type="entry name" value="P-loop containing nucleotide triphosphate hydrolases"/>
    <property type="match status" value="2"/>
</dbReference>
<sequence length="651" mass="74530">MKSLLDRIKLNKQEQAESKKKSEKYDQSFLAAIQPVGGVSFKDKYIKKGDGYEACIHIWDYPSSVDELWLEKLSSMRDVIFVKDIATMEKDQTISSINKSMVEQDTRYRSSKHQSERMDASQSYSELEDLYKSISQMGEVVKLIHIRLFVHEKTIMQLEQKVQSIITDLTSYGFKGQIFLNESRWEWQSLFLPYKDQQLFPNKREGKGLPALSLAAGLPFHFSELNDPKGSYLGLSFTGGNVIFDMFHKDKKRRYYNGVVVGTMGAGKSTALKKLTTDNACRGYFIRGFDVTGEFATLVDALNGQSLSLDGSHGIINPLQIYRVADNGEDTVKDENLSFMQHLSKVATFYEFVANDPSTDELEEFKKILRAFYESLGFIEKIHTTGVTDLPNEEYPIFSDLLHFIRKELYEHPEQRIIRPELSIARANRLEKIELVLDNLVHSYAHLFNGHTTLPDFTNEQVIFFSIRNLTRLEKNIFNAQMYNALTMIWDNLIQIGAPQMKALYKDGFDVDEAIRFLVIIDESHRMINSENMLAVSFLTDFAREARKYFGGLLLASQSIRDFVPDHSDTEVVTKIRTLFELTQYKFIMQQDSNTLDSLRAIFEGQMSESELAQIPQFQQGDCLLSINGVGNLMFTVEASEEELALFTGGM</sequence>
<dbReference type="EMBL" id="JXLP01000018">
    <property type="protein sequence ID" value="KIL77082.1"/>
    <property type="molecule type" value="Genomic_DNA"/>
</dbReference>
<organism evidence="2 3">
    <name type="scientific">Bacillus badius</name>
    <dbReference type="NCBI Taxonomy" id="1455"/>
    <lineage>
        <taxon>Bacteria</taxon>
        <taxon>Bacillati</taxon>
        <taxon>Bacillota</taxon>
        <taxon>Bacilli</taxon>
        <taxon>Bacillales</taxon>
        <taxon>Bacillaceae</taxon>
        <taxon>Pseudobacillus</taxon>
    </lineage>
</organism>
<dbReference type="Pfam" id="PF19044">
    <property type="entry name" value="P-loop_TraG"/>
    <property type="match status" value="1"/>
</dbReference>
<dbReference type="InterPro" id="IPR043964">
    <property type="entry name" value="P-loop_TraG"/>
</dbReference>
<reference evidence="2 3" key="1">
    <citation type="submission" date="2015-01" db="EMBL/GenBank/DDBJ databases">
        <title>Genome Assembly of Bacillus badius MTCC 1458.</title>
        <authorList>
            <person name="Verma A."/>
            <person name="Khatri I."/>
            <person name="Mual P."/>
            <person name="Subramanian S."/>
            <person name="Krishnamurthi S."/>
        </authorList>
    </citation>
    <scope>NUCLEOTIDE SEQUENCE [LARGE SCALE GENOMIC DNA]</scope>
    <source>
        <strain evidence="2 3">MTCC 1458</strain>
    </source>
</reference>
<dbReference type="SUPFAM" id="SSF52540">
    <property type="entry name" value="P-loop containing nucleoside triphosphate hydrolases"/>
    <property type="match status" value="1"/>
</dbReference>